<dbReference type="EMBL" id="BK035228">
    <property type="protein sequence ID" value="DAG87130.1"/>
    <property type="molecule type" value="Genomic_DNA"/>
</dbReference>
<evidence type="ECO:0000256" key="1">
    <source>
        <dbReference type="SAM" id="Coils"/>
    </source>
</evidence>
<reference evidence="3" key="1">
    <citation type="journal article" date="2021" name="Proc. Natl. Acad. Sci. U.S.A.">
        <title>A Catalog of Tens of Thousands of Viruses from Human Metagenomes Reveals Hidden Associations with Chronic Diseases.</title>
        <authorList>
            <person name="Tisza M.J."/>
            <person name="Buck C.B."/>
        </authorList>
    </citation>
    <scope>NUCLEOTIDE SEQUENCE</scope>
    <source>
        <strain evidence="3">Ct2yr23</strain>
    </source>
</reference>
<feature type="coiled-coil region" evidence="1">
    <location>
        <begin position="226"/>
        <end position="260"/>
    </location>
</feature>
<evidence type="ECO:0000256" key="2">
    <source>
        <dbReference type="SAM" id="MobiDB-lite"/>
    </source>
</evidence>
<keyword evidence="1" id="KW-0175">Coiled coil</keyword>
<protein>
    <submittedName>
        <fullName evidence="3">Uncharacterized protein</fullName>
    </submittedName>
</protein>
<feature type="region of interest" description="Disordered" evidence="2">
    <location>
        <begin position="712"/>
        <end position="760"/>
    </location>
</feature>
<accession>A0A8S5VIJ3</accession>
<proteinExistence type="predicted"/>
<organism evidence="3">
    <name type="scientific">Ackermannviridae sp</name>
    <dbReference type="NCBI Taxonomy" id="2831612"/>
    <lineage>
        <taxon>Viruses</taxon>
        <taxon>Duplodnaviria</taxon>
        <taxon>Heunggongvirae</taxon>
        <taxon>Uroviricota</taxon>
        <taxon>Caudoviricetes</taxon>
        <taxon>Pantevenvirales</taxon>
        <taxon>Ackermannviridae</taxon>
    </lineage>
</organism>
<sequence>MPYSDQEAFLNAYLKNYVKAQQNVVNSGKTGLSSARYTGQQAMNAAPTTLPDYGDIAGSFTTAYTKQLAAVEAQREKEAKAAESAAKKAQAAAAKEAKAAAKAAKEAKEKAEDERKKAEESSNSGNQSGGTGNTNNGGNDDSAKKKGLWSAIKEGAAALVKKGPSAVKDGVVQGTALHNQMKAARGGVSAEDSVDLGGVQTPQATAAKQKSRTKARASVAKQNFTTQELDARLTATNQRMRELQKQGKTKTREYRQLQNQHDTYATALGVDSFAGRAGAIELGAVTGFGGGVANMGDATLRAIRGQSASMDIPEYETASDDLQAANEQRDALIQMGRAYTDGPDGPVATPEFQKVLDKIKAAKDVRAENQITPEQNKVVKSILDYSTEQTQKAQAGLNDQGRFLVGAIGGVSQLLPAFAAAAAAPEAAPVLIPVLMGASAAGNRENELEQRGVPLNQAVLRSGLSGVVSGITNKLPLEQGAELIAGNGPGLVRAMARQALSEGGQEASEYAADYGLDVLAGDPDANFSLAELGQQALGGALGGAISAAGSSLIGSGVNRAREALGANENAPVDTDVQQAEPVSPAPETSVFPEPESVSPNPETAAQQPLEATQEGIPGLGVVAPDAAPKTAIDVIVDAYRNGTLTNKQIDQLKPGGELRQAFEEATGVTLPDTSSETRKALRTGAQNEIPYLHSIDSTANTGYDGTNEAYTGGASYDGNGRTSGSIAQSDGEGREGIPELLRNPENRGWQGSGANNVAERNSVGGNQVLHGLLTDSPEMQAALERSGATPLELRDTTSDPQLFSTALEDARQKNPHGLMVSPKTVEELSQPGTRTFMSADNMAGALVTADGDIEAVFKNPQSKAKQAATSLLITAVENGGRKLDCYGLDLVTQYNRRGFEAVARIPFNAGAVEDGWTYGAKDVYVMKLLDGVTAQDIAGRLRMDEADGGFHMQTDAELANLPVFDDYDEALAYRDSLLTTPAENGNIPELMPTANQSVQEPIPTLSDHPNTVGAAQRQFDRPEVASQSHMTRDTDNDYLQPLVQRDQGGEQKFTHERVSNADRMKIAANSMETESRDEIVSRLTSKEQWDADDTALAGSVLREWDLALGDMDKSGDAYKQALAQKMKFTQRISESNTMNAQALQMTQEFTTPETAVMQSQKSIKTAVDRVANGKNKRKFDQYKGDVETAVANAEDTATQKANDAVQKAIETVQRQVADETDQPSVEDVLGRKLAAAVNRYATDGKEASVEDVVQSEMLSQLTKMATSDTEKGARPKKPKLTVEQKLQTALDNQETYTQAWEAAKEALTERYKDNADMSSRLQAFFDDAGESGLYGKDTIKQLVSKYTKDQGIDFKALVKKSRGDKQATLREIQDRIQDTFDMDDTQAQRIAEMAMNEYSKALSEAADANLKAIQNGKSKTSKATHDQFLGLLRMGIYDNDDVQAYAASKFGVQPLTAEQCQQILDLAERAEQLPANSRDRVLLESEAATIAAQNVSGSFRDAWDTWRYTSMLLSARTNEKNIGGNVSMGLNARAKDVVLASMEWMINKVAPGKVERTTAIVTPFTEDGRALLAASANDADLNSYRQLSGTSERMNLARDMQRHREAFRSLASPDSNNIVTKFLSALDSLAARASAPLEVSDYEGAFGVLEGLRGINKNMDAAIDWIQASAASGTNKGVLGVAGLKNNYAWSLAQYLKANGADASIFDATDAQSLDLLDRARAHAIQQALINTYHAESKTASAVSKFKADLRGSDNFAHRVLGDIVEGLLPFVKTPINVAKQSVQYSPLGFVSTAAEGVKVARGTGDVNLMLDHAAASVTGSALFALGGILAEKGLLTAGISDDEKDKANLEGRQEYSLQLVDNDGKLHSYTIDWANAAAIPMFAGAEYSKLTASDGTSLNSVVSASQQVLEPLLEMSFLQGLNNNLESLRYSEKPYIYGIAEQALSSYATQGIPTLVGQVARSVDPVRRSTYSGTTGIESDIGYTANKIRNKIPFLSETGQPYIDAFGDTQSNTGGSFAGRLAYNMLSPGYYSETTDDPVKQGVLDLANSSGDNSVIPEVAEKKVSWTSDKERHSYQLSPQEYTDFATQSGQLRKDMAEAVLDSRYNEEQQVQLIPELYSTAGKIAALDIVPDYSVGTEEQKRIDIYNQYGIDGLMNWIAYRKYANTDGKTGINQSEARAWLNDSDMSDAMKDAFWAASSSNWKSSR</sequence>
<feature type="region of interest" description="Disordered" evidence="2">
    <location>
        <begin position="100"/>
        <end position="144"/>
    </location>
</feature>
<feature type="compositionally biased region" description="Basic and acidic residues" evidence="2">
    <location>
        <begin position="100"/>
        <end position="120"/>
    </location>
</feature>
<name>A0A8S5VIJ3_9CAUD</name>
<feature type="compositionally biased region" description="Polar residues" evidence="2">
    <location>
        <begin position="597"/>
        <end position="606"/>
    </location>
</feature>
<feature type="region of interest" description="Disordered" evidence="2">
    <location>
        <begin position="569"/>
        <end position="606"/>
    </location>
</feature>
<evidence type="ECO:0000313" key="3">
    <source>
        <dbReference type="EMBL" id="DAG87130.1"/>
    </source>
</evidence>
<feature type="compositionally biased region" description="Basic and acidic residues" evidence="2">
    <location>
        <begin position="731"/>
        <end position="745"/>
    </location>
</feature>